<keyword evidence="1" id="KW-1133">Transmembrane helix</keyword>
<dbReference type="Pfam" id="PF18920">
    <property type="entry name" value="DUF5671"/>
    <property type="match status" value="1"/>
</dbReference>
<keyword evidence="1" id="KW-0812">Transmembrane</keyword>
<dbReference type="Proteomes" id="UP000177122">
    <property type="component" value="Unassembled WGS sequence"/>
</dbReference>
<keyword evidence="1" id="KW-0472">Membrane</keyword>
<dbReference type="EMBL" id="MHLI01000006">
    <property type="protein sequence ID" value="OGZ05842.1"/>
    <property type="molecule type" value="Genomic_DNA"/>
</dbReference>
<feature type="domain" description="DUF5671" evidence="2">
    <location>
        <begin position="106"/>
        <end position="239"/>
    </location>
</feature>
<protein>
    <recommendedName>
        <fullName evidence="2">DUF5671 domain-containing protein</fullName>
    </recommendedName>
</protein>
<feature type="transmembrane region" description="Helical" evidence="1">
    <location>
        <begin position="104"/>
        <end position="130"/>
    </location>
</feature>
<name>A0A1G2CX86_9BACT</name>
<evidence type="ECO:0000313" key="3">
    <source>
        <dbReference type="EMBL" id="OGZ05842.1"/>
    </source>
</evidence>
<comment type="caution">
    <text evidence="3">The sequence shown here is derived from an EMBL/GenBank/DDBJ whole genome shotgun (WGS) entry which is preliminary data.</text>
</comment>
<feature type="transmembrane region" description="Helical" evidence="1">
    <location>
        <begin position="221"/>
        <end position="243"/>
    </location>
</feature>
<proteinExistence type="predicted"/>
<accession>A0A1G2CX86</accession>
<evidence type="ECO:0000256" key="1">
    <source>
        <dbReference type="SAM" id="Phobius"/>
    </source>
</evidence>
<evidence type="ECO:0000313" key="4">
    <source>
        <dbReference type="Proteomes" id="UP000177122"/>
    </source>
</evidence>
<gene>
    <name evidence="3" type="ORF">A2845_03490</name>
</gene>
<evidence type="ECO:0000259" key="2">
    <source>
        <dbReference type="Pfam" id="PF18920"/>
    </source>
</evidence>
<feature type="transmembrane region" description="Helical" evidence="1">
    <location>
        <begin position="150"/>
        <end position="173"/>
    </location>
</feature>
<feature type="transmembrane region" description="Helical" evidence="1">
    <location>
        <begin position="258"/>
        <end position="280"/>
    </location>
</feature>
<sequence length="423" mass="46903">METVSLSFSFETQQLIPVMAINGRGKTKWYNCLIMEQSKLTAYVAGQLKAGISPDAVRQHLLLVGWSEEDAGAAIVSGLVESGVPTPENRMHSGRGTLSSTVEVVLNFFSFILLGTVATALGILYYQVIGKYFPDPLVLGYGALDYSSSAIHYAIATLIIAFPIYVVTVRLWFRRFRENEEKVESKLTKWLTYLVLLVTAVTIVGDLIATVYYFLQGELSARFLLKALTILVIAGIIFGFYVLERKKIQYKNDIPRRIFEYIGGAISVLVIIGLVLGFIAGGSPATERMRGLDTQRADDLRALASCISTYGFDHKRLPLSLDELNSGAQYYCSERMNDPETRVAYEYRIVTSDVQTGLVHEGNIELCANFALSSEDIGTKSVSYSTPIDKWVKHAAGRECDSETVILERGDTTTIVPEKMFVK</sequence>
<dbReference type="InterPro" id="IPR043728">
    <property type="entry name" value="DUF5671"/>
</dbReference>
<organism evidence="3 4">
    <name type="scientific">Candidatus Lloydbacteria bacterium RIFCSPHIGHO2_01_FULL_49_22</name>
    <dbReference type="NCBI Taxonomy" id="1798658"/>
    <lineage>
        <taxon>Bacteria</taxon>
        <taxon>Candidatus Lloydiibacteriota</taxon>
    </lineage>
</organism>
<feature type="transmembrane region" description="Helical" evidence="1">
    <location>
        <begin position="193"/>
        <end position="215"/>
    </location>
</feature>
<reference evidence="3 4" key="1">
    <citation type="journal article" date="2016" name="Nat. Commun.">
        <title>Thousands of microbial genomes shed light on interconnected biogeochemical processes in an aquifer system.</title>
        <authorList>
            <person name="Anantharaman K."/>
            <person name="Brown C.T."/>
            <person name="Hug L.A."/>
            <person name="Sharon I."/>
            <person name="Castelle C.J."/>
            <person name="Probst A.J."/>
            <person name="Thomas B.C."/>
            <person name="Singh A."/>
            <person name="Wilkins M.J."/>
            <person name="Karaoz U."/>
            <person name="Brodie E.L."/>
            <person name="Williams K.H."/>
            <person name="Hubbard S.S."/>
            <person name="Banfield J.F."/>
        </authorList>
    </citation>
    <scope>NUCLEOTIDE SEQUENCE [LARGE SCALE GENOMIC DNA]</scope>
</reference>
<dbReference type="AlphaFoldDB" id="A0A1G2CX86"/>